<dbReference type="Proteomes" id="UP000016536">
    <property type="component" value="Unassembled WGS sequence"/>
</dbReference>
<dbReference type="InterPro" id="IPR003439">
    <property type="entry name" value="ABC_transporter-like_ATP-bd"/>
</dbReference>
<dbReference type="InterPro" id="IPR036390">
    <property type="entry name" value="WH_DNA-bd_sf"/>
</dbReference>
<feature type="compositionally biased region" description="Basic and acidic residues" evidence="7">
    <location>
        <begin position="129"/>
        <end position="139"/>
    </location>
</feature>
<keyword evidence="5" id="KW-0046">Antibiotic resistance</keyword>
<feature type="coiled-coil region" evidence="6">
    <location>
        <begin position="41"/>
        <end position="68"/>
    </location>
</feature>
<evidence type="ECO:0000256" key="3">
    <source>
        <dbReference type="ARBA" id="ARBA00022741"/>
    </source>
</evidence>
<dbReference type="GO" id="GO:0016887">
    <property type="term" value="F:ATP hydrolysis activity"/>
    <property type="evidence" value="ECO:0007669"/>
    <property type="project" value="InterPro"/>
</dbReference>
<dbReference type="GO" id="GO:0046677">
    <property type="term" value="P:response to antibiotic"/>
    <property type="evidence" value="ECO:0007669"/>
    <property type="project" value="UniProtKB-KW"/>
</dbReference>
<dbReference type="SUPFAM" id="SSF52540">
    <property type="entry name" value="P-loop containing nucleoside triphosphate hydrolases"/>
    <property type="match status" value="1"/>
</dbReference>
<comment type="subcellular location">
    <subcellularLocation>
        <location evidence="1">Cell membrane</location>
        <topology evidence="1">Peripheral membrane protein</topology>
    </subcellularLocation>
</comment>
<comment type="caution">
    <text evidence="9">The sequence shown here is derived from an EMBL/GenBank/DDBJ whole genome shotgun (WGS) entry which is preliminary data.</text>
</comment>
<dbReference type="InterPro" id="IPR050763">
    <property type="entry name" value="ABC_transporter_ATP-binding"/>
</dbReference>
<gene>
    <name evidence="9" type="ORF">HMPREF1979_02196</name>
</gene>
<dbReference type="Gene3D" id="1.10.10.10">
    <property type="entry name" value="Winged helix-like DNA-binding domain superfamily/Winged helix DNA-binding domain"/>
    <property type="match status" value="1"/>
</dbReference>
<evidence type="ECO:0000313" key="9">
    <source>
        <dbReference type="EMBL" id="ERH22800.1"/>
    </source>
</evidence>
<dbReference type="GO" id="GO:0005886">
    <property type="term" value="C:plasma membrane"/>
    <property type="evidence" value="ECO:0007669"/>
    <property type="project" value="UniProtKB-SubCell"/>
</dbReference>
<keyword evidence="4" id="KW-0067">ATP-binding</keyword>
<dbReference type="Pfam" id="PF00005">
    <property type="entry name" value="ABC_tran"/>
    <property type="match status" value="1"/>
</dbReference>
<feature type="domain" description="ABC transporter" evidence="8">
    <location>
        <begin position="147"/>
        <end position="353"/>
    </location>
</feature>
<feature type="compositionally biased region" description="Basic and acidic residues" evidence="7">
    <location>
        <begin position="99"/>
        <end position="111"/>
    </location>
</feature>
<dbReference type="InterPro" id="IPR036388">
    <property type="entry name" value="WH-like_DNA-bd_sf"/>
</dbReference>
<evidence type="ECO:0000256" key="1">
    <source>
        <dbReference type="ARBA" id="ARBA00004202"/>
    </source>
</evidence>
<accession>U1Q4E5</accession>
<keyword evidence="6" id="KW-0175">Coiled coil</keyword>
<proteinExistence type="predicted"/>
<evidence type="ECO:0000313" key="10">
    <source>
        <dbReference type="Proteomes" id="UP000016536"/>
    </source>
</evidence>
<keyword evidence="10" id="KW-1185">Reference proteome</keyword>
<evidence type="ECO:0000259" key="8">
    <source>
        <dbReference type="PROSITE" id="PS50893"/>
    </source>
</evidence>
<dbReference type="Pfam" id="PF10400">
    <property type="entry name" value="Vir_act_alpha_C"/>
    <property type="match status" value="1"/>
</dbReference>
<dbReference type="GO" id="GO:0005524">
    <property type="term" value="F:ATP binding"/>
    <property type="evidence" value="ECO:0007669"/>
    <property type="project" value="UniProtKB-KW"/>
</dbReference>
<dbReference type="SUPFAM" id="SSF46785">
    <property type="entry name" value="Winged helix' DNA-binding domain"/>
    <property type="match status" value="2"/>
</dbReference>
<evidence type="ECO:0000256" key="7">
    <source>
        <dbReference type="SAM" id="MobiDB-lite"/>
    </source>
</evidence>
<evidence type="ECO:0000256" key="2">
    <source>
        <dbReference type="ARBA" id="ARBA00022448"/>
    </source>
</evidence>
<dbReference type="AlphaFoldDB" id="U1Q4E5"/>
<dbReference type="PANTHER" id="PTHR42711:SF16">
    <property type="entry name" value="ABC TRANSPORTER ATP-BINDING PROTEIN"/>
    <property type="match status" value="1"/>
</dbReference>
<organism evidence="9 10">
    <name type="scientific">Actinomyces johnsonii F0542</name>
    <dbReference type="NCBI Taxonomy" id="1321818"/>
    <lineage>
        <taxon>Bacteria</taxon>
        <taxon>Bacillati</taxon>
        <taxon>Actinomycetota</taxon>
        <taxon>Actinomycetes</taxon>
        <taxon>Actinomycetales</taxon>
        <taxon>Actinomycetaceae</taxon>
        <taxon>Actinomyces</taxon>
    </lineage>
</organism>
<sequence length="388" mass="43111">MHSLTDAGRAELTDWLSSPVEEDLPKEPFLARLFFAALIGREGVERMLDEWERQMNEALTTLSSITIRSDDLMGLLQTATLRNGLVHAEAEREWLRETRQPARTRRADRELSGVTVTRKSLTSTYPAEHGPRSEERMMDTETPPLAVDARHLVKRYRSKTAVDGIDLQLRAGETFGLLGTNGAGKTTTVEMLAGLRRPTQGSVRVLGLNPFIDLMRFLILGILLDGSLSLYDMSKQFAAGISLFYTASFGSIQRALGQLESHGWATILDADDSRRRKKVYVVNDASQQAWREWMHAPVTASDAEPTMLAKVCLLGRLPAADRRTYVRRGAAREDRGGCRSARLVGSGTRCYRGLGRRPAGLPLRAGDPGPRHPRACTRNAEARREETA</sequence>
<feature type="compositionally biased region" description="Polar residues" evidence="7">
    <location>
        <begin position="114"/>
        <end position="125"/>
    </location>
</feature>
<dbReference type="PROSITE" id="PS50893">
    <property type="entry name" value="ABC_TRANSPORTER_2"/>
    <property type="match status" value="1"/>
</dbReference>
<evidence type="ECO:0000256" key="6">
    <source>
        <dbReference type="SAM" id="Coils"/>
    </source>
</evidence>
<dbReference type="EMBL" id="AWSE01000131">
    <property type="protein sequence ID" value="ERH22800.1"/>
    <property type="molecule type" value="Genomic_DNA"/>
</dbReference>
<name>U1Q4E5_9ACTO</name>
<evidence type="ECO:0000256" key="4">
    <source>
        <dbReference type="ARBA" id="ARBA00022840"/>
    </source>
</evidence>
<reference evidence="9 10" key="1">
    <citation type="submission" date="2013-08" db="EMBL/GenBank/DDBJ databases">
        <authorList>
            <person name="Weinstock G."/>
            <person name="Sodergren E."/>
            <person name="Wylie T."/>
            <person name="Fulton L."/>
            <person name="Fulton R."/>
            <person name="Fronick C."/>
            <person name="O'Laughlin M."/>
            <person name="Godfrey J."/>
            <person name="Miner T."/>
            <person name="Herter B."/>
            <person name="Appelbaum E."/>
            <person name="Cordes M."/>
            <person name="Lek S."/>
            <person name="Wollam A."/>
            <person name="Pepin K.H."/>
            <person name="Palsikar V.B."/>
            <person name="Mitreva M."/>
            <person name="Wilson R.K."/>
        </authorList>
    </citation>
    <scope>NUCLEOTIDE SEQUENCE [LARGE SCALE GENOMIC DNA]</scope>
    <source>
        <strain evidence="9 10">F0542</strain>
    </source>
</reference>
<dbReference type="PANTHER" id="PTHR42711">
    <property type="entry name" value="ABC TRANSPORTER ATP-BINDING PROTEIN"/>
    <property type="match status" value="1"/>
</dbReference>
<keyword evidence="3" id="KW-0547">Nucleotide-binding</keyword>
<keyword evidence="2" id="KW-0813">Transport</keyword>
<dbReference type="PATRIC" id="fig|1321818.3.peg.1849"/>
<dbReference type="InterPro" id="IPR027417">
    <property type="entry name" value="P-loop_NTPase"/>
</dbReference>
<dbReference type="Gene3D" id="3.40.50.300">
    <property type="entry name" value="P-loop containing nucleotide triphosphate hydrolases"/>
    <property type="match status" value="1"/>
</dbReference>
<protein>
    <submittedName>
        <fullName evidence="9">Transcriptional regulator, PadR family</fullName>
    </submittedName>
</protein>
<feature type="region of interest" description="Disordered" evidence="7">
    <location>
        <begin position="99"/>
        <end position="139"/>
    </location>
</feature>
<feature type="region of interest" description="Disordered" evidence="7">
    <location>
        <begin position="357"/>
        <end position="388"/>
    </location>
</feature>
<evidence type="ECO:0000256" key="5">
    <source>
        <dbReference type="ARBA" id="ARBA00023251"/>
    </source>
</evidence>
<dbReference type="HOGENOM" id="CLU_810460_0_0_11"/>
<dbReference type="InterPro" id="IPR018309">
    <property type="entry name" value="Tscrpt_reg_PadR_C"/>
</dbReference>